<evidence type="ECO:0000313" key="1">
    <source>
        <dbReference type="EMBL" id="OHV04181.1"/>
    </source>
</evidence>
<reference evidence="2" key="3">
    <citation type="submission" date="2018-01" db="EMBL/GenBank/DDBJ databases">
        <authorList>
            <person name="Gaut B.S."/>
            <person name="Morton B.R."/>
            <person name="Clegg M.T."/>
            <person name="Duvall M.R."/>
        </authorList>
    </citation>
    <scope>NUCLEOTIDE SEQUENCE</scope>
    <source>
        <strain evidence="2">ATCC BAA-2683</strain>
    </source>
</reference>
<name>A0A1S1NEU4_9MYCO</name>
<comment type="caution">
    <text evidence="1">The sequence shown here is derived from an EMBL/GenBank/DDBJ whole genome shotgun (WGS) entry which is preliminary data.</text>
</comment>
<dbReference type="AlphaFoldDB" id="A0A1S1NEU4"/>
<evidence type="ECO:0000313" key="3">
    <source>
        <dbReference type="Proteomes" id="UP000179734"/>
    </source>
</evidence>
<sequence length="154" mass="17071">MHLTFGQSAHVTDEKGSAELTVDSLDTADPADFQQLEDASKYADKTGYYLHYTLTKVDGPQPEGIDSFYVSNGDDYLTHLTVFSPLRFTGDLNHPFDNHKFNCEPASPVDFKEAPVGQRISGCQIFLADNGAAAPARVIWDPKNRQSEMVTWTP</sequence>
<protein>
    <submittedName>
        <fullName evidence="1">Uncharacterized protein</fullName>
    </submittedName>
</protein>
<dbReference type="Proteomes" id="UP000238296">
    <property type="component" value="Unassembled WGS sequence"/>
</dbReference>
<evidence type="ECO:0000313" key="4">
    <source>
        <dbReference type="Proteomes" id="UP000238296"/>
    </source>
</evidence>
<proteinExistence type="predicted"/>
<accession>A0A1S1NEU4</accession>
<reference evidence="2 4" key="2">
    <citation type="journal article" date="2017" name="Int. J. Syst. Evol. Microbiol.">
        <title>Mycobacterium talmoniae sp. nov., a slowly growing mycobacterium isolated from human respiratory samples.</title>
        <authorList>
            <person name="Davidson R.M."/>
            <person name="DeGroote M.A."/>
            <person name="Marola J.L."/>
            <person name="Buss S."/>
            <person name="Jones V."/>
            <person name="McNeil M.R."/>
            <person name="Freifeld A.G."/>
            <person name="Elaine Epperson L."/>
            <person name="Hasan N.A."/>
            <person name="Jackson M."/>
            <person name="Iwen P.C."/>
            <person name="Salfinger M."/>
            <person name="Strong M."/>
        </authorList>
    </citation>
    <scope>NUCLEOTIDE SEQUENCE [LARGE SCALE GENOMIC DNA]</scope>
    <source>
        <strain evidence="2 4">ATCC BAA-2683</strain>
    </source>
</reference>
<evidence type="ECO:0000313" key="2">
    <source>
        <dbReference type="EMBL" id="PQM46384.1"/>
    </source>
</evidence>
<gene>
    <name evidence="1" type="ORF">BKN37_11250</name>
    <name evidence="2" type="ORF">C1Y40_03445</name>
</gene>
<dbReference type="EMBL" id="MLQM01000048">
    <property type="protein sequence ID" value="OHV04181.1"/>
    <property type="molecule type" value="Genomic_DNA"/>
</dbReference>
<dbReference type="Proteomes" id="UP000179734">
    <property type="component" value="Unassembled WGS sequence"/>
</dbReference>
<organism evidence="1 3">
    <name type="scientific">Mycobacterium talmoniae</name>
    <dbReference type="NCBI Taxonomy" id="1858794"/>
    <lineage>
        <taxon>Bacteria</taxon>
        <taxon>Bacillati</taxon>
        <taxon>Actinomycetota</taxon>
        <taxon>Actinomycetes</taxon>
        <taxon>Mycobacteriales</taxon>
        <taxon>Mycobacteriaceae</taxon>
        <taxon>Mycobacterium</taxon>
    </lineage>
</organism>
<dbReference type="EMBL" id="PPEA01000503">
    <property type="protein sequence ID" value="PQM46384.1"/>
    <property type="molecule type" value="Genomic_DNA"/>
</dbReference>
<reference evidence="1 3" key="1">
    <citation type="submission" date="2016-10" db="EMBL/GenBank/DDBJ databases">
        <title>Genome sequence of Mycobacterium talmonii.</title>
        <authorList>
            <person name="Greninger A.L."/>
            <person name="Elliott B."/>
            <person name="Vasireddy S."/>
            <person name="Vasireddy R."/>
        </authorList>
    </citation>
    <scope>NUCLEOTIDE SEQUENCE [LARGE SCALE GENOMIC DNA]</scope>
    <source>
        <strain evidence="1">MO-5499</strain>
        <strain evidence="3">NE-TNMC-100812</strain>
    </source>
</reference>
<keyword evidence="3" id="KW-1185">Reference proteome</keyword>